<keyword evidence="5" id="KW-1015">Disulfide bond</keyword>
<dbReference type="FunFam" id="3.40.30.10:FF:000018">
    <property type="entry name" value="Glutaredoxin"/>
    <property type="match status" value="1"/>
</dbReference>
<dbReference type="InterPro" id="IPR014025">
    <property type="entry name" value="Glutaredoxin_subgr"/>
</dbReference>
<organism evidence="9 10">
    <name type="scientific">Telmatospirillum siberiense</name>
    <dbReference type="NCBI Taxonomy" id="382514"/>
    <lineage>
        <taxon>Bacteria</taxon>
        <taxon>Pseudomonadati</taxon>
        <taxon>Pseudomonadota</taxon>
        <taxon>Alphaproteobacteria</taxon>
        <taxon>Rhodospirillales</taxon>
        <taxon>Rhodospirillaceae</taxon>
        <taxon>Telmatospirillum</taxon>
    </lineage>
</organism>
<evidence type="ECO:0000256" key="4">
    <source>
        <dbReference type="ARBA" id="ARBA00022982"/>
    </source>
</evidence>
<name>A0A2N3Q1Y5_9PROT</name>
<evidence type="ECO:0000256" key="6">
    <source>
        <dbReference type="ARBA" id="ARBA00023284"/>
    </source>
</evidence>
<keyword evidence="3 7" id="KW-0813">Transport</keyword>
<keyword evidence="4 7" id="KW-0249">Electron transport</keyword>
<dbReference type="RefSeq" id="WP_101248886.1">
    <property type="nucleotide sequence ID" value="NZ_PIUM01000001.1"/>
</dbReference>
<feature type="domain" description="Glutaredoxin" evidence="8">
    <location>
        <begin position="4"/>
        <end position="64"/>
    </location>
</feature>
<dbReference type="AlphaFoldDB" id="A0A2N3Q1Y5"/>
<dbReference type="InterPro" id="IPR002109">
    <property type="entry name" value="Glutaredoxin"/>
</dbReference>
<dbReference type="OrthoDB" id="9814618at2"/>
<protein>
    <recommendedName>
        <fullName evidence="7">Glutaredoxin</fullName>
    </recommendedName>
</protein>
<evidence type="ECO:0000259" key="8">
    <source>
        <dbReference type="Pfam" id="PF00462"/>
    </source>
</evidence>
<keyword evidence="6 7" id="KW-0676">Redox-active center</keyword>
<comment type="function">
    <text evidence="1 7">Has a glutathione-disulfide oxidoreductase activity in the presence of NADPH and glutathione reductase. Reduces low molecular weight disulfides and proteins.</text>
</comment>
<dbReference type="Proteomes" id="UP000233293">
    <property type="component" value="Unassembled WGS sequence"/>
</dbReference>
<evidence type="ECO:0000256" key="7">
    <source>
        <dbReference type="RuleBase" id="RU364065"/>
    </source>
</evidence>
<comment type="similarity">
    <text evidence="2 7">Belongs to the glutaredoxin family.</text>
</comment>
<dbReference type="EMBL" id="PIUM01000001">
    <property type="protein sequence ID" value="PKU26655.1"/>
    <property type="molecule type" value="Genomic_DNA"/>
</dbReference>
<dbReference type="GO" id="GO:0045454">
    <property type="term" value="P:cell redox homeostasis"/>
    <property type="evidence" value="ECO:0007669"/>
    <property type="project" value="InterPro"/>
</dbReference>
<keyword evidence="7" id="KW-0963">Cytoplasm</keyword>
<dbReference type="Gene3D" id="3.40.30.10">
    <property type="entry name" value="Glutaredoxin"/>
    <property type="match status" value="1"/>
</dbReference>
<dbReference type="CDD" id="cd03418">
    <property type="entry name" value="GRX_GRXb_1_3_like"/>
    <property type="match status" value="1"/>
</dbReference>
<dbReference type="PROSITE" id="PS51354">
    <property type="entry name" value="GLUTAREDOXIN_2"/>
    <property type="match status" value="1"/>
</dbReference>
<dbReference type="GO" id="GO:0005737">
    <property type="term" value="C:cytoplasm"/>
    <property type="evidence" value="ECO:0007669"/>
    <property type="project" value="TreeGrafter"/>
</dbReference>
<dbReference type="PROSITE" id="PS00195">
    <property type="entry name" value="GLUTAREDOXIN_1"/>
    <property type="match status" value="1"/>
</dbReference>
<dbReference type="GO" id="GO:0034599">
    <property type="term" value="P:cellular response to oxidative stress"/>
    <property type="evidence" value="ECO:0007669"/>
    <property type="project" value="TreeGrafter"/>
</dbReference>
<sequence length="87" mass="9525">MTSVEIYTTTICPYCVRAKALLAKKGVAFREINVEDDEALREAMIERAGGRRSVPQIFIGDQHVGGCDDLYALDRQGALNPLLGLAE</sequence>
<dbReference type="SUPFAM" id="SSF52833">
    <property type="entry name" value="Thioredoxin-like"/>
    <property type="match status" value="1"/>
</dbReference>
<evidence type="ECO:0000256" key="1">
    <source>
        <dbReference type="ARBA" id="ARBA00002549"/>
    </source>
</evidence>
<keyword evidence="10" id="KW-1185">Reference proteome</keyword>
<proteinExistence type="inferred from homology"/>
<dbReference type="Pfam" id="PF00462">
    <property type="entry name" value="Glutaredoxin"/>
    <property type="match status" value="1"/>
</dbReference>
<dbReference type="InterPro" id="IPR011900">
    <property type="entry name" value="GRX_bact"/>
</dbReference>
<accession>A0A2N3Q1Y5</accession>
<dbReference type="PANTHER" id="PTHR45694:SF18">
    <property type="entry name" value="GLUTAREDOXIN-1-RELATED"/>
    <property type="match status" value="1"/>
</dbReference>
<evidence type="ECO:0000256" key="5">
    <source>
        <dbReference type="ARBA" id="ARBA00023157"/>
    </source>
</evidence>
<dbReference type="NCBIfam" id="TIGR02181">
    <property type="entry name" value="GRX_bact"/>
    <property type="match status" value="1"/>
</dbReference>
<dbReference type="GO" id="GO:0015038">
    <property type="term" value="F:glutathione disulfide oxidoreductase activity"/>
    <property type="evidence" value="ECO:0007669"/>
    <property type="project" value="UniProtKB-UniRule"/>
</dbReference>
<evidence type="ECO:0000313" key="9">
    <source>
        <dbReference type="EMBL" id="PKU26655.1"/>
    </source>
</evidence>
<dbReference type="PANTHER" id="PTHR45694">
    <property type="entry name" value="GLUTAREDOXIN 2"/>
    <property type="match status" value="1"/>
</dbReference>
<dbReference type="InterPro" id="IPR011767">
    <property type="entry name" value="GLR_AS"/>
</dbReference>
<dbReference type="InterPro" id="IPR036249">
    <property type="entry name" value="Thioredoxin-like_sf"/>
</dbReference>
<gene>
    <name evidence="9" type="primary">grxC</name>
    <name evidence="9" type="ORF">CWS72_00795</name>
</gene>
<evidence type="ECO:0000256" key="3">
    <source>
        <dbReference type="ARBA" id="ARBA00022448"/>
    </source>
</evidence>
<dbReference type="PRINTS" id="PR00160">
    <property type="entry name" value="GLUTAREDOXIN"/>
</dbReference>
<comment type="caution">
    <text evidence="9">The sequence shown here is derived from an EMBL/GenBank/DDBJ whole genome shotgun (WGS) entry which is preliminary data.</text>
</comment>
<evidence type="ECO:0000256" key="2">
    <source>
        <dbReference type="ARBA" id="ARBA00007787"/>
    </source>
</evidence>
<evidence type="ECO:0000313" key="10">
    <source>
        <dbReference type="Proteomes" id="UP000233293"/>
    </source>
</evidence>
<reference evidence="10" key="1">
    <citation type="submission" date="2017-12" db="EMBL/GenBank/DDBJ databases">
        <title>Draft genome sequence of Telmatospirillum siberiense 26-4b1T, an acidotolerant peatland alphaproteobacterium potentially involved in sulfur cycling.</title>
        <authorList>
            <person name="Hausmann B."/>
            <person name="Pjevac P."/>
            <person name="Schreck K."/>
            <person name="Herbold C.W."/>
            <person name="Daims H."/>
            <person name="Wagner M."/>
            <person name="Pester M."/>
            <person name="Loy A."/>
        </authorList>
    </citation>
    <scope>NUCLEOTIDE SEQUENCE [LARGE SCALE GENOMIC DNA]</scope>
    <source>
        <strain evidence="10">26-4b1</strain>
    </source>
</reference>